<dbReference type="EMBL" id="ML179048">
    <property type="protein sequence ID" value="THV05607.1"/>
    <property type="molecule type" value="Genomic_DNA"/>
</dbReference>
<dbReference type="Proteomes" id="UP000297245">
    <property type="component" value="Unassembled WGS sequence"/>
</dbReference>
<proteinExistence type="predicted"/>
<dbReference type="OrthoDB" id="3264508at2759"/>
<evidence type="ECO:0000313" key="1">
    <source>
        <dbReference type="EMBL" id="THV05607.1"/>
    </source>
</evidence>
<reference evidence="1 2" key="1">
    <citation type="journal article" date="2019" name="Nat. Ecol. Evol.">
        <title>Megaphylogeny resolves global patterns of mushroom evolution.</title>
        <authorList>
            <person name="Varga T."/>
            <person name="Krizsan K."/>
            <person name="Foldi C."/>
            <person name="Dima B."/>
            <person name="Sanchez-Garcia M."/>
            <person name="Sanchez-Ramirez S."/>
            <person name="Szollosi G.J."/>
            <person name="Szarkandi J.G."/>
            <person name="Papp V."/>
            <person name="Albert L."/>
            <person name="Andreopoulos W."/>
            <person name="Angelini C."/>
            <person name="Antonin V."/>
            <person name="Barry K.W."/>
            <person name="Bougher N.L."/>
            <person name="Buchanan P."/>
            <person name="Buyck B."/>
            <person name="Bense V."/>
            <person name="Catcheside P."/>
            <person name="Chovatia M."/>
            <person name="Cooper J."/>
            <person name="Damon W."/>
            <person name="Desjardin D."/>
            <person name="Finy P."/>
            <person name="Geml J."/>
            <person name="Haridas S."/>
            <person name="Hughes K."/>
            <person name="Justo A."/>
            <person name="Karasinski D."/>
            <person name="Kautmanova I."/>
            <person name="Kiss B."/>
            <person name="Kocsube S."/>
            <person name="Kotiranta H."/>
            <person name="LaButti K.M."/>
            <person name="Lechner B.E."/>
            <person name="Liimatainen K."/>
            <person name="Lipzen A."/>
            <person name="Lukacs Z."/>
            <person name="Mihaltcheva S."/>
            <person name="Morgado L.N."/>
            <person name="Niskanen T."/>
            <person name="Noordeloos M.E."/>
            <person name="Ohm R.A."/>
            <person name="Ortiz-Santana B."/>
            <person name="Ovrebo C."/>
            <person name="Racz N."/>
            <person name="Riley R."/>
            <person name="Savchenko A."/>
            <person name="Shiryaev A."/>
            <person name="Soop K."/>
            <person name="Spirin V."/>
            <person name="Szebenyi C."/>
            <person name="Tomsovsky M."/>
            <person name="Tulloss R.E."/>
            <person name="Uehling J."/>
            <person name="Grigoriev I.V."/>
            <person name="Vagvolgyi C."/>
            <person name="Papp T."/>
            <person name="Martin F.M."/>
            <person name="Miettinen O."/>
            <person name="Hibbett D.S."/>
            <person name="Nagy L.G."/>
        </authorList>
    </citation>
    <scope>NUCLEOTIDE SEQUENCE [LARGE SCALE GENOMIC DNA]</scope>
    <source>
        <strain evidence="1 2">CBS 962.96</strain>
    </source>
</reference>
<accession>A0A4S8MRA7</accession>
<dbReference type="AlphaFoldDB" id="A0A4S8MRA7"/>
<gene>
    <name evidence="1" type="ORF">K435DRAFT_892274</name>
</gene>
<organism evidence="1 2">
    <name type="scientific">Dendrothele bispora (strain CBS 962.96)</name>
    <dbReference type="NCBI Taxonomy" id="1314807"/>
    <lineage>
        <taxon>Eukaryota</taxon>
        <taxon>Fungi</taxon>
        <taxon>Dikarya</taxon>
        <taxon>Basidiomycota</taxon>
        <taxon>Agaricomycotina</taxon>
        <taxon>Agaricomycetes</taxon>
        <taxon>Agaricomycetidae</taxon>
        <taxon>Agaricales</taxon>
        <taxon>Agaricales incertae sedis</taxon>
        <taxon>Dendrothele</taxon>
    </lineage>
</organism>
<name>A0A4S8MRA7_DENBC</name>
<evidence type="ECO:0000313" key="2">
    <source>
        <dbReference type="Proteomes" id="UP000297245"/>
    </source>
</evidence>
<keyword evidence="2" id="KW-1185">Reference proteome</keyword>
<dbReference type="SUPFAM" id="SSF52047">
    <property type="entry name" value="RNI-like"/>
    <property type="match status" value="1"/>
</dbReference>
<sequence length="389" mass="44688">MTVSDSVLFKQELVSSQEVVVKLKDKVMKCHAAMLLKLVYSSKVGPELESLLKRIGYPTAFSVVTRVGNAWKIIGKVVIYLSHELRQRVVKLQMMMLGKMLKLAKELLKERPGARLFGQSYFRCGKVESYLEVLLRSFLRQCRWKLEGPYFFLLLLVLVLPIRQALSAKPFKRSWNSNGVPQFHSTSRKKRWELSSMIYSKHPAPLVSELPLTTRLTVEGVQPRALAGVLLMCATGLLTEQSRNAKNGNASYDGLIDHLVQKHSESLQALHLFNGFIKKKTFVTMCRGLPHLRELTFAGNWSIMWVFNRYISHMKWLRQVEIEIRNLSRRERLLCTPSETEAIEFMKGCPCLALLKINKVVYEKDVSFSETGEPTYRVVVHEPSSRSRR</sequence>
<protein>
    <submittedName>
        <fullName evidence="1">Uncharacterized protein</fullName>
    </submittedName>
</protein>